<keyword evidence="2" id="KW-1185">Reference proteome</keyword>
<evidence type="ECO:0000313" key="2">
    <source>
        <dbReference type="Proteomes" id="UP000812270"/>
    </source>
</evidence>
<organism evidence="1 2">
    <name type="scientific">Pinibacter aurantiacus</name>
    <dbReference type="NCBI Taxonomy" id="2851599"/>
    <lineage>
        <taxon>Bacteria</taxon>
        <taxon>Pseudomonadati</taxon>
        <taxon>Bacteroidota</taxon>
        <taxon>Chitinophagia</taxon>
        <taxon>Chitinophagales</taxon>
        <taxon>Chitinophagaceae</taxon>
        <taxon>Pinibacter</taxon>
    </lineage>
</organism>
<proteinExistence type="predicted"/>
<dbReference type="Proteomes" id="UP000812270">
    <property type="component" value="Unassembled WGS sequence"/>
</dbReference>
<reference evidence="1" key="1">
    <citation type="submission" date="2021-06" db="EMBL/GenBank/DDBJ databases">
        <authorList>
            <person name="Huq M.A."/>
        </authorList>
    </citation>
    <scope>NUCLEOTIDE SEQUENCE</scope>
    <source>
        <strain evidence="1">MAH-26</strain>
    </source>
</reference>
<dbReference type="EMBL" id="JAHSPG010000006">
    <property type="protein sequence ID" value="MBV4357622.1"/>
    <property type="molecule type" value="Genomic_DNA"/>
</dbReference>
<sequence>MTLEIIIEKGDGELWGRFQKGNYLATTAGQTENEIESNLRELAVDYWNHEGKTDRSWKGFQEGKLKFRFAYDVQAFFEKHNYLTVSYIAEMAGLNASLVRQYKSGIKHPSLEQVKKIEAVIRELGKELAAVSLYGGS</sequence>
<accession>A0A9E2SAA3</accession>
<evidence type="ECO:0000313" key="1">
    <source>
        <dbReference type="EMBL" id="MBV4357622.1"/>
    </source>
</evidence>
<gene>
    <name evidence="1" type="ORF">KTO63_10715</name>
</gene>
<dbReference type="RefSeq" id="WP_217791275.1">
    <property type="nucleotide sequence ID" value="NZ_JAHSPG010000006.1"/>
</dbReference>
<protein>
    <submittedName>
        <fullName evidence="1">Helix-turn-helix domain-containing protein</fullName>
    </submittedName>
</protein>
<dbReference type="AlphaFoldDB" id="A0A9E2SAA3"/>
<name>A0A9E2SAA3_9BACT</name>
<comment type="caution">
    <text evidence="1">The sequence shown here is derived from an EMBL/GenBank/DDBJ whole genome shotgun (WGS) entry which is preliminary data.</text>
</comment>